<protein>
    <recommendedName>
        <fullName evidence="2">UPF0232 protein NRB56_25870</fullName>
    </recommendedName>
</protein>
<evidence type="ECO:0000256" key="1">
    <source>
        <dbReference type="ARBA" id="ARBA00006200"/>
    </source>
</evidence>
<evidence type="ECO:0000256" key="3">
    <source>
        <dbReference type="SAM" id="MobiDB-lite"/>
    </source>
</evidence>
<feature type="compositionally biased region" description="Basic residues" evidence="3">
    <location>
        <begin position="69"/>
        <end position="82"/>
    </location>
</feature>
<dbReference type="InterPro" id="IPR023007">
    <property type="entry name" value="UPF0232_actinobac"/>
</dbReference>
<evidence type="ECO:0000313" key="5">
    <source>
        <dbReference type="Proteomes" id="UP000431401"/>
    </source>
</evidence>
<dbReference type="AlphaFoldDB" id="A0A7K0DMM9"/>
<organism evidence="4 5">
    <name type="scientific">Nocardia aurantia</name>
    <dbReference type="NCBI Taxonomy" id="2585199"/>
    <lineage>
        <taxon>Bacteria</taxon>
        <taxon>Bacillati</taxon>
        <taxon>Actinomycetota</taxon>
        <taxon>Actinomycetes</taxon>
        <taxon>Mycobacteriales</taxon>
        <taxon>Nocardiaceae</taxon>
        <taxon>Nocardia</taxon>
    </lineage>
</organism>
<comment type="caution">
    <text evidence="4">The sequence shown here is derived from an EMBL/GenBank/DDBJ whole genome shotgun (WGS) entry which is preliminary data.</text>
</comment>
<dbReference type="OrthoDB" id="5516926at2"/>
<comment type="similarity">
    <text evidence="1 2">Belongs to the UPF0232 family.</text>
</comment>
<evidence type="ECO:0000313" key="4">
    <source>
        <dbReference type="EMBL" id="MQY27005.1"/>
    </source>
</evidence>
<feature type="compositionally biased region" description="Polar residues" evidence="3">
    <location>
        <begin position="13"/>
        <end position="33"/>
    </location>
</feature>
<proteinExistence type="inferred from homology"/>
<dbReference type="Pfam" id="PF05258">
    <property type="entry name" value="DciA"/>
    <property type="match status" value="1"/>
</dbReference>
<dbReference type="PANTHER" id="PTHR36456">
    <property type="entry name" value="UPF0232 PROTEIN SCO3875"/>
    <property type="match status" value="1"/>
</dbReference>
<dbReference type="NCBIfam" id="NF002871">
    <property type="entry name" value="PRK03195.1"/>
    <property type="match status" value="1"/>
</dbReference>
<feature type="region of interest" description="Disordered" evidence="3">
    <location>
        <begin position="185"/>
        <end position="209"/>
    </location>
</feature>
<gene>
    <name evidence="4" type="ORF">NRB56_25870</name>
</gene>
<feature type="compositionally biased region" description="Basic and acidic residues" evidence="3">
    <location>
        <begin position="43"/>
        <end position="54"/>
    </location>
</feature>
<dbReference type="Proteomes" id="UP000431401">
    <property type="component" value="Unassembled WGS sequence"/>
</dbReference>
<reference evidence="4 5" key="1">
    <citation type="submission" date="2019-10" db="EMBL/GenBank/DDBJ databases">
        <title>Nocardia macrotermitis sp. nov. and Nocardia aurantia sp. nov., isolated from the gut of fungus growing-termite Macrotermes natalensis.</title>
        <authorList>
            <person name="Benndorf R."/>
            <person name="Schwitalla J."/>
            <person name="Martin K."/>
            <person name="De Beer W."/>
            <person name="Kaster A.-K."/>
            <person name="Vollmers J."/>
            <person name="Poulsen M."/>
            <person name="Beemelmanns C."/>
        </authorList>
    </citation>
    <scope>NUCLEOTIDE SEQUENCE [LARGE SCALE GENOMIC DNA]</scope>
    <source>
        <strain evidence="4 5">RB56</strain>
    </source>
</reference>
<feature type="region of interest" description="Disordered" evidence="3">
    <location>
        <begin position="1"/>
        <end position="96"/>
    </location>
</feature>
<dbReference type="InterPro" id="IPR007922">
    <property type="entry name" value="DciA-like"/>
</dbReference>
<sequence>MTDDYEHDADPSYRTSGSAAEPGASTSADSSPGSPDGALRGVDLARRALEEARAAARASGKAVGQGRASPRRGGVRALRRRGGGWSGSRPDERDPQLLSSLTGALAKNRGWSTRVAEGMVFGRWASVVGEDIASHATPISLTDGVLSVQAESTAWATQLRMLQSQLLAKINAAVGQGVVTSLKISGPAAPSWRKGERHVKGRGPRDTYG</sequence>
<dbReference type="RefSeq" id="WP_153341700.1">
    <property type="nucleotide sequence ID" value="NZ_WEGI01000005.1"/>
</dbReference>
<accession>A0A7K0DMM9</accession>
<dbReference type="HAMAP" id="MF_00630">
    <property type="entry name" value="UPF0232"/>
    <property type="match status" value="1"/>
</dbReference>
<evidence type="ECO:0000256" key="2">
    <source>
        <dbReference type="HAMAP-Rule" id="MF_00630"/>
    </source>
</evidence>
<dbReference type="PANTHER" id="PTHR36456:SF1">
    <property type="entry name" value="UPF0232 PROTEIN SCO3875"/>
    <property type="match status" value="1"/>
</dbReference>
<name>A0A7K0DMM9_9NOCA</name>
<dbReference type="EMBL" id="WEGI01000005">
    <property type="protein sequence ID" value="MQY27005.1"/>
    <property type="molecule type" value="Genomic_DNA"/>
</dbReference>
<keyword evidence="5" id="KW-1185">Reference proteome</keyword>